<reference evidence="2" key="1">
    <citation type="submission" date="2016-10" db="EMBL/GenBank/DDBJ databases">
        <authorList>
            <person name="Varghese N."/>
            <person name="Submissions S."/>
        </authorList>
    </citation>
    <scope>NUCLEOTIDE SEQUENCE [LARGE SCALE GENOMIC DNA]</scope>
    <source>
        <strain evidence="2">DSM 26348</strain>
    </source>
</reference>
<proteinExistence type="predicted"/>
<dbReference type="InterPro" id="IPR008969">
    <property type="entry name" value="CarboxyPept-like_regulatory"/>
</dbReference>
<organism evidence="1 2">
    <name type="scientific">Planctomicrobium piriforme</name>
    <dbReference type="NCBI Taxonomy" id="1576369"/>
    <lineage>
        <taxon>Bacteria</taxon>
        <taxon>Pseudomonadati</taxon>
        <taxon>Planctomycetota</taxon>
        <taxon>Planctomycetia</taxon>
        <taxon>Planctomycetales</taxon>
        <taxon>Planctomycetaceae</taxon>
        <taxon>Planctomicrobium</taxon>
    </lineage>
</organism>
<name>A0A1I3JTW5_9PLAN</name>
<accession>A0A1I3JTW5</accession>
<dbReference type="SUPFAM" id="SSF49464">
    <property type="entry name" value="Carboxypeptidase regulatory domain-like"/>
    <property type="match status" value="1"/>
</dbReference>
<protein>
    <recommendedName>
        <fullName evidence="3">Carboxypeptidase regulatory-like domain-containing protein</fullName>
    </recommendedName>
</protein>
<sequence length="147" mass="15431">MSRARTYWLLLTGAVIFSGCGQQSDRWKAQRPTVAPASGTVTFEGLPLEGAVVVFQPTAPDGIGASALTDSDGKFELKTFPPESGAVPGSYSVVIMKTDAEDQPSEDAAPVMVKSLIPIKYSIAAKSGLVADIPPSGLENISFDLKE</sequence>
<dbReference type="Gene3D" id="2.60.40.1120">
    <property type="entry name" value="Carboxypeptidase-like, regulatory domain"/>
    <property type="match status" value="1"/>
</dbReference>
<dbReference type="RefSeq" id="WP_092051419.1">
    <property type="nucleotide sequence ID" value="NZ_FOQD01000011.1"/>
</dbReference>
<dbReference type="AlphaFoldDB" id="A0A1I3JTW5"/>
<dbReference type="OrthoDB" id="291697at2"/>
<gene>
    <name evidence="1" type="ORF">SAMN05421753_1115</name>
</gene>
<keyword evidence="2" id="KW-1185">Reference proteome</keyword>
<evidence type="ECO:0000313" key="2">
    <source>
        <dbReference type="Proteomes" id="UP000199518"/>
    </source>
</evidence>
<evidence type="ECO:0000313" key="1">
    <source>
        <dbReference type="EMBL" id="SFI63448.1"/>
    </source>
</evidence>
<dbReference type="PROSITE" id="PS51257">
    <property type="entry name" value="PROKAR_LIPOPROTEIN"/>
    <property type="match status" value="1"/>
</dbReference>
<evidence type="ECO:0008006" key="3">
    <source>
        <dbReference type="Google" id="ProtNLM"/>
    </source>
</evidence>
<dbReference type="EMBL" id="FOQD01000011">
    <property type="protein sequence ID" value="SFI63448.1"/>
    <property type="molecule type" value="Genomic_DNA"/>
</dbReference>
<dbReference type="Proteomes" id="UP000199518">
    <property type="component" value="Unassembled WGS sequence"/>
</dbReference>